<dbReference type="AlphaFoldDB" id="A0AAP0EQB4"/>
<keyword evidence="2" id="KW-0812">Transmembrane</keyword>
<dbReference type="EMBL" id="JBBNAF010000012">
    <property type="protein sequence ID" value="KAK9092994.1"/>
    <property type="molecule type" value="Genomic_DNA"/>
</dbReference>
<feature type="transmembrane region" description="Helical" evidence="2">
    <location>
        <begin position="20"/>
        <end position="36"/>
    </location>
</feature>
<feature type="compositionally biased region" description="Basic and acidic residues" evidence="1">
    <location>
        <begin position="42"/>
        <end position="52"/>
    </location>
</feature>
<keyword evidence="4" id="KW-1185">Reference proteome</keyword>
<name>A0AAP0EQB4_9MAGN</name>
<reference evidence="3 4" key="1">
    <citation type="submission" date="2024-01" db="EMBL/GenBank/DDBJ databases">
        <title>Genome assemblies of Stephania.</title>
        <authorList>
            <person name="Yang L."/>
        </authorList>
    </citation>
    <scope>NUCLEOTIDE SEQUENCE [LARGE SCALE GENOMIC DNA]</scope>
    <source>
        <strain evidence="3">YNDBR</strain>
        <tissue evidence="3">Leaf</tissue>
    </source>
</reference>
<sequence>MDVLGRDDRPARRDGETDLGFWGFFVGMIWGFVVLLRGGGVREGEEAPDRTKYKSRGMMNGHKK</sequence>
<gene>
    <name evidence="3" type="ORF">Syun_027905</name>
</gene>
<comment type="caution">
    <text evidence="3">The sequence shown here is derived from an EMBL/GenBank/DDBJ whole genome shotgun (WGS) entry which is preliminary data.</text>
</comment>
<evidence type="ECO:0000313" key="4">
    <source>
        <dbReference type="Proteomes" id="UP001420932"/>
    </source>
</evidence>
<dbReference type="Proteomes" id="UP001420932">
    <property type="component" value="Unassembled WGS sequence"/>
</dbReference>
<evidence type="ECO:0000256" key="2">
    <source>
        <dbReference type="SAM" id="Phobius"/>
    </source>
</evidence>
<organism evidence="3 4">
    <name type="scientific">Stephania yunnanensis</name>
    <dbReference type="NCBI Taxonomy" id="152371"/>
    <lineage>
        <taxon>Eukaryota</taxon>
        <taxon>Viridiplantae</taxon>
        <taxon>Streptophyta</taxon>
        <taxon>Embryophyta</taxon>
        <taxon>Tracheophyta</taxon>
        <taxon>Spermatophyta</taxon>
        <taxon>Magnoliopsida</taxon>
        <taxon>Ranunculales</taxon>
        <taxon>Menispermaceae</taxon>
        <taxon>Menispermoideae</taxon>
        <taxon>Cissampelideae</taxon>
        <taxon>Stephania</taxon>
    </lineage>
</organism>
<evidence type="ECO:0000256" key="1">
    <source>
        <dbReference type="SAM" id="MobiDB-lite"/>
    </source>
</evidence>
<proteinExistence type="predicted"/>
<keyword evidence="2" id="KW-0472">Membrane</keyword>
<accession>A0AAP0EQB4</accession>
<feature type="region of interest" description="Disordered" evidence="1">
    <location>
        <begin position="42"/>
        <end position="64"/>
    </location>
</feature>
<keyword evidence="2" id="KW-1133">Transmembrane helix</keyword>
<protein>
    <submittedName>
        <fullName evidence="3">Uncharacterized protein</fullName>
    </submittedName>
</protein>
<evidence type="ECO:0000313" key="3">
    <source>
        <dbReference type="EMBL" id="KAK9092994.1"/>
    </source>
</evidence>